<reference evidence="5 6" key="1">
    <citation type="submission" date="2018-06" db="EMBL/GenBank/DDBJ databases">
        <title>Actinomadura craniellae sp. nov. isolated from marine sponge Craniella sp.</title>
        <authorList>
            <person name="Li L."/>
            <person name="Xu Q.H."/>
            <person name="Lin H.W."/>
            <person name="Lu Y.H."/>
        </authorList>
    </citation>
    <scope>NUCLEOTIDE SEQUENCE [LARGE SCALE GENOMIC DNA]</scope>
    <source>
        <strain evidence="5 6">LHW63021</strain>
    </source>
</reference>
<gene>
    <name evidence="5" type="ORF">DPM19_31295</name>
</gene>
<keyword evidence="1" id="KW-0805">Transcription regulation</keyword>
<dbReference type="RefSeq" id="WP_111871698.1">
    <property type="nucleotide sequence ID" value="NZ_QLYX01000020.1"/>
</dbReference>
<name>A0A365GWU0_9ACTN</name>
<evidence type="ECO:0000259" key="4">
    <source>
        <dbReference type="PROSITE" id="PS50987"/>
    </source>
</evidence>
<sequence>MHLIPRERAQRSTIDDHQACRAAAGIGDPARTAAWARRFDLLADPGRLTLLLAIEAAGPIAVTDLAIATGISDTAVSQALRVLRTAGVVEGRRDGRVVRYAMSDPEVSALLRRIG</sequence>
<evidence type="ECO:0000313" key="5">
    <source>
        <dbReference type="EMBL" id="RAY11242.1"/>
    </source>
</evidence>
<feature type="domain" description="HTH arsR-type" evidence="4">
    <location>
        <begin position="27"/>
        <end position="115"/>
    </location>
</feature>
<dbReference type="InterPro" id="IPR001845">
    <property type="entry name" value="HTH_ArsR_DNA-bd_dom"/>
</dbReference>
<dbReference type="EMBL" id="QLYX01000020">
    <property type="protein sequence ID" value="RAY11242.1"/>
    <property type="molecule type" value="Genomic_DNA"/>
</dbReference>
<dbReference type="PROSITE" id="PS50987">
    <property type="entry name" value="HTH_ARSR_2"/>
    <property type="match status" value="1"/>
</dbReference>
<accession>A0A365GWU0</accession>
<evidence type="ECO:0000256" key="1">
    <source>
        <dbReference type="ARBA" id="ARBA00023015"/>
    </source>
</evidence>
<dbReference type="Proteomes" id="UP000251891">
    <property type="component" value="Unassembled WGS sequence"/>
</dbReference>
<dbReference type="Gene3D" id="1.10.10.10">
    <property type="entry name" value="Winged helix-like DNA-binding domain superfamily/Winged helix DNA-binding domain"/>
    <property type="match status" value="1"/>
</dbReference>
<dbReference type="InterPro" id="IPR011991">
    <property type="entry name" value="ArsR-like_HTH"/>
</dbReference>
<dbReference type="NCBIfam" id="NF033788">
    <property type="entry name" value="HTH_metalloreg"/>
    <property type="match status" value="1"/>
</dbReference>
<dbReference type="PANTHER" id="PTHR43132:SF6">
    <property type="entry name" value="HTH-TYPE TRANSCRIPTIONAL REPRESSOR CZRA"/>
    <property type="match status" value="1"/>
</dbReference>
<dbReference type="Pfam" id="PF01022">
    <property type="entry name" value="HTH_5"/>
    <property type="match status" value="1"/>
</dbReference>
<dbReference type="InterPro" id="IPR036390">
    <property type="entry name" value="WH_DNA-bd_sf"/>
</dbReference>
<dbReference type="OrthoDB" id="9810923at2"/>
<dbReference type="GO" id="GO:0003677">
    <property type="term" value="F:DNA binding"/>
    <property type="evidence" value="ECO:0007669"/>
    <property type="project" value="UniProtKB-KW"/>
</dbReference>
<dbReference type="SUPFAM" id="SSF46785">
    <property type="entry name" value="Winged helix' DNA-binding domain"/>
    <property type="match status" value="1"/>
</dbReference>
<evidence type="ECO:0000256" key="2">
    <source>
        <dbReference type="ARBA" id="ARBA00023125"/>
    </source>
</evidence>
<evidence type="ECO:0000256" key="3">
    <source>
        <dbReference type="ARBA" id="ARBA00023163"/>
    </source>
</evidence>
<dbReference type="PANTHER" id="PTHR43132">
    <property type="entry name" value="ARSENICAL RESISTANCE OPERON REPRESSOR ARSR-RELATED"/>
    <property type="match status" value="1"/>
</dbReference>
<keyword evidence="2" id="KW-0238">DNA-binding</keyword>
<proteinExistence type="predicted"/>
<dbReference type="InterPro" id="IPR051011">
    <property type="entry name" value="Metal_resp_trans_reg"/>
</dbReference>
<dbReference type="InterPro" id="IPR036388">
    <property type="entry name" value="WH-like_DNA-bd_sf"/>
</dbReference>
<organism evidence="5 6">
    <name type="scientific">Actinomadura craniellae</name>
    <dbReference type="NCBI Taxonomy" id="2231787"/>
    <lineage>
        <taxon>Bacteria</taxon>
        <taxon>Bacillati</taxon>
        <taxon>Actinomycetota</taxon>
        <taxon>Actinomycetes</taxon>
        <taxon>Streptosporangiales</taxon>
        <taxon>Thermomonosporaceae</taxon>
        <taxon>Actinomadura</taxon>
    </lineage>
</organism>
<dbReference type="SMART" id="SM00418">
    <property type="entry name" value="HTH_ARSR"/>
    <property type="match status" value="1"/>
</dbReference>
<protein>
    <submittedName>
        <fullName evidence="5">Transcriptional regulator</fullName>
    </submittedName>
</protein>
<keyword evidence="3" id="KW-0804">Transcription</keyword>
<keyword evidence="6" id="KW-1185">Reference proteome</keyword>
<dbReference type="CDD" id="cd00090">
    <property type="entry name" value="HTH_ARSR"/>
    <property type="match status" value="1"/>
</dbReference>
<dbReference type="GO" id="GO:0003700">
    <property type="term" value="F:DNA-binding transcription factor activity"/>
    <property type="evidence" value="ECO:0007669"/>
    <property type="project" value="InterPro"/>
</dbReference>
<evidence type="ECO:0000313" key="6">
    <source>
        <dbReference type="Proteomes" id="UP000251891"/>
    </source>
</evidence>
<dbReference type="AlphaFoldDB" id="A0A365GWU0"/>
<comment type="caution">
    <text evidence="5">The sequence shown here is derived from an EMBL/GenBank/DDBJ whole genome shotgun (WGS) entry which is preliminary data.</text>
</comment>
<dbReference type="PRINTS" id="PR00778">
    <property type="entry name" value="HTHARSR"/>
</dbReference>